<name>A0A429ZKM3_9ENTE</name>
<keyword evidence="1" id="KW-0805">Transcription regulation</keyword>
<dbReference type="Proteomes" id="UP000288490">
    <property type="component" value="Unassembled WGS sequence"/>
</dbReference>
<dbReference type="InterPro" id="IPR013199">
    <property type="entry name" value="HTH_Mga_DNA-bd_dom"/>
</dbReference>
<dbReference type="PANTHER" id="PTHR30185">
    <property type="entry name" value="CRYPTIC BETA-GLUCOSIDE BGL OPERON ANTITERMINATOR"/>
    <property type="match status" value="1"/>
</dbReference>
<dbReference type="AlphaFoldDB" id="A0A429ZKM3"/>
<evidence type="ECO:0000256" key="2">
    <source>
        <dbReference type="ARBA" id="ARBA00023163"/>
    </source>
</evidence>
<evidence type="ECO:0000313" key="6">
    <source>
        <dbReference type="Proteomes" id="UP000288490"/>
    </source>
</evidence>
<proteinExistence type="predicted"/>
<feature type="domain" description="M protein trans-acting positive regulator (MGA) HTH" evidence="4">
    <location>
        <begin position="12"/>
        <end position="53"/>
    </location>
</feature>
<feature type="domain" description="Mga helix-turn-helix" evidence="3">
    <location>
        <begin position="87"/>
        <end position="166"/>
    </location>
</feature>
<comment type="caution">
    <text evidence="5">The sequence shown here is derived from an EMBL/GenBank/DDBJ whole genome shotgun (WGS) entry which is preliminary data.</text>
</comment>
<keyword evidence="6" id="KW-1185">Reference proteome</keyword>
<evidence type="ECO:0000313" key="5">
    <source>
        <dbReference type="EMBL" id="RST94232.1"/>
    </source>
</evidence>
<dbReference type="OrthoDB" id="2200207at2"/>
<evidence type="ECO:0008006" key="7">
    <source>
        <dbReference type="Google" id="ProtNLM"/>
    </source>
</evidence>
<accession>A0A429ZKM3</accession>
<dbReference type="PANTHER" id="PTHR30185:SF18">
    <property type="entry name" value="TRANSCRIPTIONAL REGULATOR MTLR"/>
    <property type="match status" value="1"/>
</dbReference>
<organism evidence="5 6">
    <name type="scientific">Vagococcus bubulae</name>
    <dbReference type="NCBI Taxonomy" id="1977868"/>
    <lineage>
        <taxon>Bacteria</taxon>
        <taxon>Bacillati</taxon>
        <taxon>Bacillota</taxon>
        <taxon>Bacilli</taxon>
        <taxon>Lactobacillales</taxon>
        <taxon>Enterococcaceae</taxon>
        <taxon>Vagococcus</taxon>
    </lineage>
</organism>
<reference evidence="5 6" key="1">
    <citation type="submission" date="2017-05" db="EMBL/GenBank/DDBJ databases">
        <title>Vagococcus spp. assemblies.</title>
        <authorList>
            <person name="Gulvik C.A."/>
        </authorList>
    </citation>
    <scope>NUCLEOTIDE SEQUENCE [LARGE SCALE GENOMIC DNA]</scope>
    <source>
        <strain evidence="5 6">SS1994</strain>
    </source>
</reference>
<evidence type="ECO:0000259" key="4">
    <source>
        <dbReference type="Pfam" id="PF08280"/>
    </source>
</evidence>
<gene>
    <name evidence="5" type="ORF">CBF36_06245</name>
</gene>
<dbReference type="InterPro" id="IPR050661">
    <property type="entry name" value="BglG_antiterminators"/>
</dbReference>
<sequence>MKSLIDLLLEPKIKMTISVINIIYNHYDWTQTSYISKELNISERTVQHYIKDILEIKQEYDLTTNNQLSIDYLKIKGIKITDYSNDFEDFKKFVVQSSQTMTLLNDIINQHILSVTNYCQVHFLSETTVRKNIKRIRETCHVYGIDLVHLKLVGDERKIRYFIALFDTMISRNTYFLLDGINYEELNQHFDDFLEKANFQISDVKKEKTLNIFLIHLQRISFNQLIIISDKFNRFLVSHPIYPYVEELFHHYYVFNQKEIAYFFYIMTLDEELNRKQDTNLVYNFFSDNQLELMTITDLIFCDLFPLFRPLSDEDISLMKRDIFYTSFVTMVFNQLVFEYKYGVTVHYNLEQYPLITSKFTDVINKHLIDTGFIPSSQLNILLQQYFFRFLYFVDPKHLYKVLSIHIEPAFDYLHQKQIKEYLNLYFNHQISYQESYSKEQTDIVLTPFHETSEQSLYADTPIIMVKFPLDLTFLQKVETIIKEKQKKDEE</sequence>
<keyword evidence="2" id="KW-0804">Transcription</keyword>
<dbReference type="Pfam" id="PF08280">
    <property type="entry name" value="HTH_Mga"/>
    <property type="match status" value="1"/>
</dbReference>
<dbReference type="InterPro" id="IPR007737">
    <property type="entry name" value="Mga_HTH"/>
</dbReference>
<evidence type="ECO:0000256" key="1">
    <source>
        <dbReference type="ARBA" id="ARBA00023015"/>
    </source>
</evidence>
<protein>
    <recommendedName>
        <fullName evidence="7">Mga helix-turn-helix domain-containing protein</fullName>
    </recommendedName>
</protein>
<dbReference type="EMBL" id="NGJT01000009">
    <property type="protein sequence ID" value="RST94232.1"/>
    <property type="molecule type" value="Genomic_DNA"/>
</dbReference>
<dbReference type="Pfam" id="PF05043">
    <property type="entry name" value="Mga"/>
    <property type="match status" value="1"/>
</dbReference>
<evidence type="ECO:0000259" key="3">
    <source>
        <dbReference type="Pfam" id="PF05043"/>
    </source>
</evidence>